<evidence type="ECO:0000313" key="1">
    <source>
        <dbReference type="EMBL" id="KAI5064683.1"/>
    </source>
</evidence>
<gene>
    <name evidence="1" type="ORF">GOP47_0019378</name>
</gene>
<dbReference type="AlphaFoldDB" id="A0A9D4UBX6"/>
<dbReference type="Proteomes" id="UP000886520">
    <property type="component" value="Chromosome 19"/>
</dbReference>
<keyword evidence="2" id="KW-1185">Reference proteome</keyword>
<sequence>MRIRVLHLKGLQRPGRVLVSRVICVPVLSKIGNAAEVVSRSHGIPVVDIVRRITKKAAAKFLNVWLFCESCVSAQLNGHVHALCSSGKKACLEVFRRTGCKKCLQGVGQGSLCIRAAVCAV</sequence>
<proteinExistence type="predicted"/>
<comment type="caution">
    <text evidence="1">The sequence shown here is derived from an EMBL/GenBank/DDBJ whole genome shotgun (WGS) entry which is preliminary data.</text>
</comment>
<name>A0A9D4UBX6_ADICA</name>
<protein>
    <submittedName>
        <fullName evidence="1">Uncharacterized protein</fullName>
    </submittedName>
</protein>
<dbReference type="EMBL" id="JABFUD020000019">
    <property type="protein sequence ID" value="KAI5064683.1"/>
    <property type="molecule type" value="Genomic_DNA"/>
</dbReference>
<evidence type="ECO:0000313" key="2">
    <source>
        <dbReference type="Proteomes" id="UP000886520"/>
    </source>
</evidence>
<reference evidence="1" key="1">
    <citation type="submission" date="2021-01" db="EMBL/GenBank/DDBJ databases">
        <title>Adiantum capillus-veneris genome.</title>
        <authorList>
            <person name="Fang Y."/>
            <person name="Liao Q."/>
        </authorList>
    </citation>
    <scope>NUCLEOTIDE SEQUENCE</scope>
    <source>
        <strain evidence="1">H3</strain>
        <tissue evidence="1">Leaf</tissue>
    </source>
</reference>
<accession>A0A9D4UBX6</accession>
<organism evidence="1 2">
    <name type="scientific">Adiantum capillus-veneris</name>
    <name type="common">Maidenhair fern</name>
    <dbReference type="NCBI Taxonomy" id="13818"/>
    <lineage>
        <taxon>Eukaryota</taxon>
        <taxon>Viridiplantae</taxon>
        <taxon>Streptophyta</taxon>
        <taxon>Embryophyta</taxon>
        <taxon>Tracheophyta</taxon>
        <taxon>Polypodiopsida</taxon>
        <taxon>Polypodiidae</taxon>
        <taxon>Polypodiales</taxon>
        <taxon>Pteridineae</taxon>
        <taxon>Pteridaceae</taxon>
        <taxon>Vittarioideae</taxon>
        <taxon>Adiantum</taxon>
    </lineage>
</organism>